<gene>
    <name evidence="2" type="ORF">FGG08_007501</name>
</gene>
<feature type="compositionally biased region" description="Low complexity" evidence="1">
    <location>
        <begin position="117"/>
        <end position="128"/>
    </location>
</feature>
<feature type="compositionally biased region" description="Basic and acidic residues" evidence="1">
    <location>
        <begin position="329"/>
        <end position="355"/>
    </location>
</feature>
<dbReference type="Proteomes" id="UP000698800">
    <property type="component" value="Unassembled WGS sequence"/>
</dbReference>
<evidence type="ECO:0000256" key="1">
    <source>
        <dbReference type="SAM" id="MobiDB-lite"/>
    </source>
</evidence>
<protein>
    <submittedName>
        <fullName evidence="2">Uncharacterized protein</fullName>
    </submittedName>
</protein>
<dbReference type="EMBL" id="JAGHQL010000323">
    <property type="protein sequence ID" value="KAH0533877.1"/>
    <property type="molecule type" value="Genomic_DNA"/>
</dbReference>
<feature type="region of interest" description="Disordered" evidence="1">
    <location>
        <begin position="312"/>
        <end position="355"/>
    </location>
</feature>
<feature type="compositionally biased region" description="Polar residues" evidence="1">
    <location>
        <begin position="1"/>
        <end position="10"/>
    </location>
</feature>
<evidence type="ECO:0000313" key="2">
    <source>
        <dbReference type="EMBL" id="KAH0533877.1"/>
    </source>
</evidence>
<dbReference type="OrthoDB" id="5377012at2759"/>
<evidence type="ECO:0000313" key="3">
    <source>
        <dbReference type="Proteomes" id="UP000698800"/>
    </source>
</evidence>
<keyword evidence="3" id="KW-1185">Reference proteome</keyword>
<feature type="region of interest" description="Disordered" evidence="1">
    <location>
        <begin position="93"/>
        <end position="136"/>
    </location>
</feature>
<sequence>MSGRTGSLSSIEGGRGSGPPSAGSHNPLTLSDRSAAPTLSTNPETTTKSSGAGSSGGRTGATTGGGGSTFSSPAPSERSLTTTLTTIQSTAPSAMLTNGANPNPNSIPTLSQTNYTPHHSQNHSNSPSLFSHQFPVTAPHSALPPHLAPLAGGAHPSTYTAATANNLLTDNASILTLASSSKRRRRHSFDTDASVRALAPSSLWGGSRESLPLSVLSGTVGDSTGVGSSTAPGLIHKPSAATGTERASVYSATGIAPTLGSERNSYYGGRPSDGASVKSGYLGHGRNDSVGGSAVPPASPLIGSSAVGIAGGKVSRRSSGWGEVEEGEKELSEVMDGGEKDKGKEENEKVAEVPQ</sequence>
<proteinExistence type="predicted"/>
<name>A0A9P8L0U5_9PEZI</name>
<organism evidence="2 3">
    <name type="scientific">Glutinoglossum americanum</name>
    <dbReference type="NCBI Taxonomy" id="1670608"/>
    <lineage>
        <taxon>Eukaryota</taxon>
        <taxon>Fungi</taxon>
        <taxon>Dikarya</taxon>
        <taxon>Ascomycota</taxon>
        <taxon>Pezizomycotina</taxon>
        <taxon>Geoglossomycetes</taxon>
        <taxon>Geoglossales</taxon>
        <taxon>Geoglossaceae</taxon>
        <taxon>Glutinoglossum</taxon>
    </lineage>
</organism>
<feature type="region of interest" description="Disordered" evidence="1">
    <location>
        <begin position="224"/>
        <end position="243"/>
    </location>
</feature>
<comment type="caution">
    <text evidence="2">The sequence shown here is derived from an EMBL/GenBank/DDBJ whole genome shotgun (WGS) entry which is preliminary data.</text>
</comment>
<accession>A0A9P8L0U5</accession>
<feature type="compositionally biased region" description="Polar residues" evidence="1">
    <location>
        <begin position="93"/>
        <end position="116"/>
    </location>
</feature>
<feature type="compositionally biased region" description="Polar residues" evidence="1">
    <location>
        <begin position="26"/>
        <end position="44"/>
    </location>
</feature>
<reference evidence="2" key="1">
    <citation type="submission" date="2021-03" db="EMBL/GenBank/DDBJ databases">
        <title>Comparative genomics and phylogenomic investigation of the class Geoglossomycetes provide insights into ecological specialization and systematics.</title>
        <authorList>
            <person name="Melie T."/>
            <person name="Pirro S."/>
            <person name="Miller A.N."/>
            <person name="Quandt A."/>
        </authorList>
    </citation>
    <scope>NUCLEOTIDE SEQUENCE</scope>
    <source>
        <strain evidence="2">GBOQ0MN5Z8</strain>
    </source>
</reference>
<feature type="compositionally biased region" description="Gly residues" evidence="1">
    <location>
        <begin position="53"/>
        <end position="68"/>
    </location>
</feature>
<dbReference type="AlphaFoldDB" id="A0A9P8L0U5"/>
<feature type="region of interest" description="Disordered" evidence="1">
    <location>
        <begin position="1"/>
        <end position="81"/>
    </location>
</feature>